<evidence type="ECO:0000313" key="2">
    <source>
        <dbReference type="EMBL" id="MBD2753785.1"/>
    </source>
</evidence>
<feature type="region of interest" description="Disordered" evidence="1">
    <location>
        <begin position="34"/>
        <end position="54"/>
    </location>
</feature>
<evidence type="ECO:0000313" key="3">
    <source>
        <dbReference type="Proteomes" id="UP000653797"/>
    </source>
</evidence>
<sequence length="167" mass="17617">MAKVVTLGITTISFAPIAGDGGAGTVFTAVESTKKDSAEMTQDDPTRTELREEESDSPYYVSVVNGAISFKFTFAQPDVNALALVFGGSVTAGPPASWELPDGYQSIEKTVKIVPRVGLQFLIPRAQVTAKMNGKFGTTDSWGVEVTISILTPTKAGTKALKVTNPT</sequence>
<dbReference type="EMBL" id="JACXAA010000004">
    <property type="protein sequence ID" value="MBD2753785.1"/>
    <property type="molecule type" value="Genomic_DNA"/>
</dbReference>
<dbReference type="AlphaFoldDB" id="A0A927B1D9"/>
<reference evidence="2" key="1">
    <citation type="submission" date="2020-09" db="EMBL/GenBank/DDBJ databases">
        <authorList>
            <person name="Kim M.K."/>
        </authorList>
    </citation>
    <scope>NUCLEOTIDE SEQUENCE</scope>
    <source>
        <strain evidence="2">BT704</strain>
    </source>
</reference>
<organism evidence="2 3">
    <name type="scientific">Spirosoma validum</name>
    <dbReference type="NCBI Taxonomy" id="2771355"/>
    <lineage>
        <taxon>Bacteria</taxon>
        <taxon>Pseudomonadati</taxon>
        <taxon>Bacteroidota</taxon>
        <taxon>Cytophagia</taxon>
        <taxon>Cytophagales</taxon>
        <taxon>Cytophagaceae</taxon>
        <taxon>Spirosoma</taxon>
    </lineage>
</organism>
<dbReference type="Proteomes" id="UP000653797">
    <property type="component" value="Unassembled WGS sequence"/>
</dbReference>
<protein>
    <submittedName>
        <fullName evidence="2">Uncharacterized protein</fullName>
    </submittedName>
</protein>
<keyword evidence="3" id="KW-1185">Reference proteome</keyword>
<feature type="compositionally biased region" description="Basic and acidic residues" evidence="1">
    <location>
        <begin position="34"/>
        <end position="50"/>
    </location>
</feature>
<comment type="caution">
    <text evidence="2">The sequence shown here is derived from an EMBL/GenBank/DDBJ whole genome shotgun (WGS) entry which is preliminary data.</text>
</comment>
<name>A0A927B1D9_9BACT</name>
<evidence type="ECO:0000256" key="1">
    <source>
        <dbReference type="SAM" id="MobiDB-lite"/>
    </source>
</evidence>
<dbReference type="RefSeq" id="WP_191039432.1">
    <property type="nucleotide sequence ID" value="NZ_JACXAA010000004.1"/>
</dbReference>
<gene>
    <name evidence="2" type="ORF">IC230_12845</name>
</gene>
<proteinExistence type="predicted"/>
<accession>A0A927B1D9</accession>